<dbReference type="SUPFAM" id="SSF51905">
    <property type="entry name" value="FAD/NAD(P)-binding domain"/>
    <property type="match status" value="1"/>
</dbReference>
<dbReference type="PROSITE" id="PS51257">
    <property type="entry name" value="PROKAR_LIPOPROTEIN"/>
    <property type="match status" value="1"/>
</dbReference>
<dbReference type="GO" id="GO:0016614">
    <property type="term" value="F:oxidoreductase activity, acting on CH-OH group of donors"/>
    <property type="evidence" value="ECO:0007669"/>
    <property type="project" value="InterPro"/>
</dbReference>
<dbReference type="OrthoDB" id="413885at2759"/>
<keyword evidence="7" id="KW-1185">Reference proteome</keyword>
<keyword evidence="3" id="KW-0732">Signal</keyword>
<feature type="domain" description="Glucose-methanol-choline oxidoreductase N-terminal" evidence="4">
    <location>
        <begin position="31"/>
        <end position="331"/>
    </location>
</feature>
<evidence type="ECO:0000259" key="5">
    <source>
        <dbReference type="Pfam" id="PF05199"/>
    </source>
</evidence>
<dbReference type="InterPro" id="IPR000172">
    <property type="entry name" value="GMC_OxRdtase_N"/>
</dbReference>
<keyword evidence="2" id="KW-0274">FAD</keyword>
<protein>
    <submittedName>
        <fullName evidence="6">Cellobiose dehydrogenase</fullName>
    </submittedName>
</protein>
<sequence length="573" mass="60523">MAKGLLFLAAAASLTGSTFAACTPADSKTYDYIVVGSGAGGIVVADKLSEAGKSVLLLERGPPSTGKFNGTQKPSWLSGTNLTRYDVPGLFNQIWADGVPSCPDTGVQAGCVLGGGVAVNSALYWKPHPDDWDVNFPTGWKSTDMAKYTDSVFSRIPGTYIPSKDGKLYLQQAYDTVSKGLDSAGFKYVVANDAPTSKNMSYAHPAFYIANGERHGPLRSYLETAYARSNFALYTDSNVRRVVRTGGHVTGVEVQCNGGNGHSGTINVTPGTGRVILAAGTFGTARLLFRSGIGPTDILNVVKGSSTDGSTMISTDQWINLPVGSNVNDHVGTDIQISHPNVVNYDFYGAWSNPVSADKDAYLNKRSGALTVVAPNLGPIAWTMVNGTDGKVRHIQWQMRVEGRSNTAMTITQYLGMGTTSRGKIDIQANMNTRVVTAPYLRDAADKQAAIDGLEAMRGYLSKISGVSWITPTASQTSQAFINSVPATVASRNSNHWVGSATIGSDDGRTGGKAVVDLDTKVYGTDNLFVVDASIFPGITTGNPSAAIFIAAEKAADRILALAAPAQGRRFKA</sequence>
<feature type="binding site" evidence="2">
    <location>
        <position position="239"/>
    </location>
    <ligand>
        <name>FAD</name>
        <dbReference type="ChEBI" id="CHEBI:57692"/>
    </ligand>
</feature>
<dbReference type="GO" id="GO:0050660">
    <property type="term" value="F:flavin adenine dinucleotide binding"/>
    <property type="evidence" value="ECO:0007669"/>
    <property type="project" value="InterPro"/>
</dbReference>
<evidence type="ECO:0000259" key="4">
    <source>
        <dbReference type="Pfam" id="PF00732"/>
    </source>
</evidence>
<dbReference type="AlphaFoldDB" id="A0A6A5Z888"/>
<dbReference type="PRINTS" id="PR00411">
    <property type="entry name" value="PNDRDTASEI"/>
</dbReference>
<feature type="signal peptide" evidence="3">
    <location>
        <begin position="1"/>
        <end position="20"/>
    </location>
</feature>
<evidence type="ECO:0000256" key="2">
    <source>
        <dbReference type="PIRSR" id="PIRSR000137-2"/>
    </source>
</evidence>
<comment type="similarity">
    <text evidence="1">Belongs to the GMC oxidoreductase family.</text>
</comment>
<dbReference type="SUPFAM" id="SSF54373">
    <property type="entry name" value="FAD-linked reductases, C-terminal domain"/>
    <property type="match status" value="1"/>
</dbReference>
<dbReference type="PANTHER" id="PTHR47190">
    <property type="entry name" value="DEHYDROGENASE, PUTATIVE-RELATED"/>
    <property type="match status" value="1"/>
</dbReference>
<dbReference type="EMBL" id="ML977325">
    <property type="protein sequence ID" value="KAF2114581.1"/>
    <property type="molecule type" value="Genomic_DNA"/>
</dbReference>
<dbReference type="Gene3D" id="3.50.50.60">
    <property type="entry name" value="FAD/NAD(P)-binding domain"/>
    <property type="match status" value="1"/>
</dbReference>
<evidence type="ECO:0000313" key="7">
    <source>
        <dbReference type="Proteomes" id="UP000799770"/>
    </source>
</evidence>
<dbReference type="PANTHER" id="PTHR47190:SF2">
    <property type="entry name" value="CELLOBIOSE DEHYDROGENASE (AFU_ORTHOLOGUE AFUA_2G17620)"/>
    <property type="match status" value="1"/>
</dbReference>
<gene>
    <name evidence="6" type="ORF">BDV96DRAFT_600544</name>
</gene>
<comment type="cofactor">
    <cofactor evidence="2">
        <name>FAD</name>
        <dbReference type="ChEBI" id="CHEBI:57692"/>
    </cofactor>
</comment>
<dbReference type="InterPro" id="IPR036188">
    <property type="entry name" value="FAD/NAD-bd_sf"/>
</dbReference>
<dbReference type="InterPro" id="IPR012132">
    <property type="entry name" value="GMC_OxRdtase"/>
</dbReference>
<dbReference type="Pfam" id="PF05199">
    <property type="entry name" value="GMC_oxred_C"/>
    <property type="match status" value="1"/>
</dbReference>
<dbReference type="InterPro" id="IPR053208">
    <property type="entry name" value="GMC_Oxidoreductase_CD"/>
</dbReference>
<dbReference type="Gene3D" id="3.30.410.10">
    <property type="entry name" value="Cholesterol Oxidase, domain 2"/>
    <property type="match status" value="1"/>
</dbReference>
<feature type="binding site" evidence="2">
    <location>
        <position position="112"/>
    </location>
    <ligand>
        <name>FAD</name>
        <dbReference type="ChEBI" id="CHEBI:57692"/>
    </ligand>
</feature>
<accession>A0A6A5Z888</accession>
<dbReference type="Pfam" id="PF00732">
    <property type="entry name" value="GMC_oxred_N"/>
    <property type="match status" value="1"/>
</dbReference>
<dbReference type="Proteomes" id="UP000799770">
    <property type="component" value="Unassembled WGS sequence"/>
</dbReference>
<evidence type="ECO:0000256" key="1">
    <source>
        <dbReference type="ARBA" id="ARBA00010790"/>
    </source>
</evidence>
<evidence type="ECO:0000256" key="3">
    <source>
        <dbReference type="SAM" id="SignalP"/>
    </source>
</evidence>
<organism evidence="6 7">
    <name type="scientific">Lophiotrema nucula</name>
    <dbReference type="NCBI Taxonomy" id="690887"/>
    <lineage>
        <taxon>Eukaryota</taxon>
        <taxon>Fungi</taxon>
        <taxon>Dikarya</taxon>
        <taxon>Ascomycota</taxon>
        <taxon>Pezizomycotina</taxon>
        <taxon>Dothideomycetes</taxon>
        <taxon>Pleosporomycetidae</taxon>
        <taxon>Pleosporales</taxon>
        <taxon>Lophiotremataceae</taxon>
        <taxon>Lophiotrema</taxon>
    </lineage>
</organism>
<dbReference type="PIRSF" id="PIRSF000137">
    <property type="entry name" value="Alcohol_oxidase"/>
    <property type="match status" value="1"/>
</dbReference>
<proteinExistence type="inferred from homology"/>
<keyword evidence="2" id="KW-0285">Flavoprotein</keyword>
<feature type="chain" id="PRO_5025612029" evidence="3">
    <location>
        <begin position="21"/>
        <end position="573"/>
    </location>
</feature>
<dbReference type="InterPro" id="IPR007867">
    <property type="entry name" value="GMC_OxRtase_C"/>
</dbReference>
<evidence type="ECO:0000313" key="6">
    <source>
        <dbReference type="EMBL" id="KAF2114581.1"/>
    </source>
</evidence>
<feature type="domain" description="Glucose-methanol-choline oxidoreductase C-terminal" evidence="5">
    <location>
        <begin position="420"/>
        <end position="552"/>
    </location>
</feature>
<reference evidence="6" key="1">
    <citation type="journal article" date="2020" name="Stud. Mycol.">
        <title>101 Dothideomycetes genomes: a test case for predicting lifestyles and emergence of pathogens.</title>
        <authorList>
            <person name="Haridas S."/>
            <person name="Albert R."/>
            <person name="Binder M."/>
            <person name="Bloem J."/>
            <person name="Labutti K."/>
            <person name="Salamov A."/>
            <person name="Andreopoulos B."/>
            <person name="Baker S."/>
            <person name="Barry K."/>
            <person name="Bills G."/>
            <person name="Bluhm B."/>
            <person name="Cannon C."/>
            <person name="Castanera R."/>
            <person name="Culley D."/>
            <person name="Daum C."/>
            <person name="Ezra D."/>
            <person name="Gonzalez J."/>
            <person name="Henrissat B."/>
            <person name="Kuo A."/>
            <person name="Liang C."/>
            <person name="Lipzen A."/>
            <person name="Lutzoni F."/>
            <person name="Magnuson J."/>
            <person name="Mondo S."/>
            <person name="Nolan M."/>
            <person name="Ohm R."/>
            <person name="Pangilinan J."/>
            <person name="Park H.-J."/>
            <person name="Ramirez L."/>
            <person name="Alfaro M."/>
            <person name="Sun H."/>
            <person name="Tritt A."/>
            <person name="Yoshinaga Y."/>
            <person name="Zwiers L.-H."/>
            <person name="Turgeon B."/>
            <person name="Goodwin S."/>
            <person name="Spatafora J."/>
            <person name="Crous P."/>
            <person name="Grigoriev I."/>
        </authorList>
    </citation>
    <scope>NUCLEOTIDE SEQUENCE</scope>
    <source>
        <strain evidence="6">CBS 627.86</strain>
    </source>
</reference>
<name>A0A6A5Z888_9PLEO</name>